<evidence type="ECO:0000256" key="1">
    <source>
        <dbReference type="SAM" id="MobiDB-lite"/>
    </source>
</evidence>
<reference evidence="2" key="1">
    <citation type="submission" date="2016-09" db="EMBL/GenBank/DDBJ databases">
        <title>Draft genome of thermotolerant cyanobacterium Desertifilum sp. strain IPPAS B-1220.</title>
        <authorList>
            <person name="Sinetova M.A."/>
            <person name="Bolakhan K."/>
            <person name="Zayadan B.K."/>
            <person name="Mironov K.S."/>
            <person name="Ustinova V."/>
            <person name="Kupriyanova E.V."/>
            <person name="Sidorov R.A."/>
            <person name="Skrypnik A.N."/>
            <person name="Gogoleva N.E."/>
            <person name="Gogolev Y.V."/>
            <person name="Los D.A."/>
        </authorList>
    </citation>
    <scope>NUCLEOTIDE SEQUENCE [LARGE SCALE GENOMIC DNA]</scope>
    <source>
        <strain evidence="2">IPPAS B-1220</strain>
    </source>
</reference>
<dbReference type="STRING" id="1781255.BH720_14800"/>
<feature type="compositionally biased region" description="Polar residues" evidence="1">
    <location>
        <begin position="17"/>
        <end position="31"/>
    </location>
</feature>
<protein>
    <submittedName>
        <fullName evidence="2">Uncharacterized protein</fullName>
    </submittedName>
</protein>
<dbReference type="OrthoDB" id="508532at2"/>
<dbReference type="AlphaFoldDB" id="A0A1E5QIN7"/>
<name>A0A1E5QIN7_9CYAN</name>
<organism evidence="2">
    <name type="scientific">Desertifilum tharense IPPAS B-1220</name>
    <dbReference type="NCBI Taxonomy" id="1781255"/>
    <lineage>
        <taxon>Bacteria</taxon>
        <taxon>Bacillati</taxon>
        <taxon>Cyanobacteriota</taxon>
        <taxon>Cyanophyceae</taxon>
        <taxon>Desertifilales</taxon>
        <taxon>Desertifilaceae</taxon>
        <taxon>Desertifilum</taxon>
    </lineage>
</organism>
<accession>A0A1E5QIN7</accession>
<feature type="compositionally biased region" description="Basic and acidic residues" evidence="1">
    <location>
        <begin position="38"/>
        <end position="50"/>
    </location>
</feature>
<evidence type="ECO:0000313" key="2">
    <source>
        <dbReference type="EMBL" id="OEJ74488.1"/>
    </source>
</evidence>
<gene>
    <name evidence="2" type="ORF">BH720_14800</name>
</gene>
<dbReference type="RefSeq" id="WP_069967986.1">
    <property type="nucleotide sequence ID" value="NZ_CM124774.1"/>
</dbReference>
<dbReference type="EMBL" id="MJGC01000066">
    <property type="protein sequence ID" value="OEJ74488.1"/>
    <property type="molecule type" value="Genomic_DNA"/>
</dbReference>
<comment type="caution">
    <text evidence="2">The sequence shown here is derived from an EMBL/GenBank/DDBJ whole genome shotgun (WGS) entry which is preliminary data.</text>
</comment>
<sequence length="228" mass="25548">MKPELKRIEATLDRISSDNNRTASASPTYSFQLLPATPDKKAWPKREESGKTPSLPKLKTPSFSTHQNAANPALAVSLLTQIQEIAQGWQDELQQTVRSVQDLYLEGPIVDGWLESDPQSFETSEIRKTASDRLMDYKAVAQQAGGQVVYETRGAGYRLCGLGEDGQLWFRPCPPEQVPSVSLAIARYQKLRQLLARKQYLETRLSQLAETLVILHGHLQDEQKTKAD</sequence>
<feature type="region of interest" description="Disordered" evidence="1">
    <location>
        <begin position="13"/>
        <end position="63"/>
    </location>
</feature>
<proteinExistence type="predicted"/>